<dbReference type="Pfam" id="PF00005">
    <property type="entry name" value="ABC_tran"/>
    <property type="match status" value="1"/>
</dbReference>
<name>A0A8J3QR07_9ACTN</name>
<sequence>MIHKKRSLDGATRESLDRATNGTGTDGTGTDGTGTDGTGTAGAIEARGIVKSFKARGDVLAGRTVRALRGVDFRIPPGGAASFIGESGCGKTTLGRILAGVESFDSGELVLGGVPLAGLAPRKRAPHFRRVQLIHQDPYSALNPTRTVESILRDPLALRAKQTGQSRAWIDGRAREVLDLVGLDPGYVLPRFPHQLSGGMRQRVVIARALTVDPAALVADEAVSMIDVSLRLGVLNLLRELRSTLGVSVLFITHDVATARYIGADGELYVIYRGEIVEHGPTETVLADPVHPYTQCLLSAIPVLHGVEQPGADRLAPTEPLDESQPEDGCLFAARCPFATDRCRTEHPELGHLGGTAHEHACFYPQRRSVVATPLADT</sequence>
<dbReference type="GO" id="GO:0055085">
    <property type="term" value="P:transmembrane transport"/>
    <property type="evidence" value="ECO:0007669"/>
    <property type="project" value="UniProtKB-ARBA"/>
</dbReference>
<organism evidence="7 8">
    <name type="scientific">Rugosimonospora africana</name>
    <dbReference type="NCBI Taxonomy" id="556532"/>
    <lineage>
        <taxon>Bacteria</taxon>
        <taxon>Bacillati</taxon>
        <taxon>Actinomycetota</taxon>
        <taxon>Actinomycetes</taxon>
        <taxon>Micromonosporales</taxon>
        <taxon>Micromonosporaceae</taxon>
        <taxon>Rugosimonospora</taxon>
    </lineage>
</organism>
<proteinExistence type="inferred from homology"/>
<feature type="domain" description="ABC transporter" evidence="6">
    <location>
        <begin position="44"/>
        <end position="298"/>
    </location>
</feature>
<dbReference type="InterPro" id="IPR017871">
    <property type="entry name" value="ABC_transporter-like_CS"/>
</dbReference>
<keyword evidence="3" id="KW-0547">Nucleotide-binding</keyword>
<dbReference type="InterPro" id="IPR003593">
    <property type="entry name" value="AAA+_ATPase"/>
</dbReference>
<dbReference type="PANTHER" id="PTHR43776">
    <property type="entry name" value="TRANSPORT ATP-BINDING PROTEIN"/>
    <property type="match status" value="1"/>
</dbReference>
<comment type="caution">
    <text evidence="7">The sequence shown here is derived from an EMBL/GenBank/DDBJ whole genome shotgun (WGS) entry which is preliminary data.</text>
</comment>
<evidence type="ECO:0000313" key="7">
    <source>
        <dbReference type="EMBL" id="GIH15288.1"/>
    </source>
</evidence>
<protein>
    <submittedName>
        <fullName evidence="7">Peptide ABC transporter ATP-binding protein</fullName>
    </submittedName>
</protein>
<dbReference type="GO" id="GO:0016887">
    <property type="term" value="F:ATP hydrolysis activity"/>
    <property type="evidence" value="ECO:0007669"/>
    <property type="project" value="InterPro"/>
</dbReference>
<feature type="region of interest" description="Disordered" evidence="5">
    <location>
        <begin position="1"/>
        <end position="41"/>
    </location>
</feature>
<dbReference type="InterPro" id="IPR003439">
    <property type="entry name" value="ABC_transporter-like_ATP-bd"/>
</dbReference>
<keyword evidence="8" id="KW-1185">Reference proteome</keyword>
<dbReference type="Proteomes" id="UP000642748">
    <property type="component" value="Unassembled WGS sequence"/>
</dbReference>
<reference evidence="7" key="1">
    <citation type="submission" date="2021-01" db="EMBL/GenBank/DDBJ databases">
        <title>Whole genome shotgun sequence of Rugosimonospora africana NBRC 104875.</title>
        <authorList>
            <person name="Komaki H."/>
            <person name="Tamura T."/>
        </authorList>
    </citation>
    <scope>NUCLEOTIDE SEQUENCE</scope>
    <source>
        <strain evidence="7">NBRC 104875</strain>
    </source>
</reference>
<keyword evidence="4 7" id="KW-0067">ATP-binding</keyword>
<dbReference type="GO" id="GO:0015833">
    <property type="term" value="P:peptide transport"/>
    <property type="evidence" value="ECO:0007669"/>
    <property type="project" value="InterPro"/>
</dbReference>
<dbReference type="PROSITE" id="PS00211">
    <property type="entry name" value="ABC_TRANSPORTER_1"/>
    <property type="match status" value="1"/>
</dbReference>
<evidence type="ECO:0000313" key="8">
    <source>
        <dbReference type="Proteomes" id="UP000642748"/>
    </source>
</evidence>
<dbReference type="PANTHER" id="PTHR43776:SF7">
    <property type="entry name" value="D,D-DIPEPTIDE TRANSPORT ATP-BINDING PROTEIN DDPF-RELATED"/>
    <property type="match status" value="1"/>
</dbReference>
<dbReference type="InterPro" id="IPR013563">
    <property type="entry name" value="Oligopep_ABC_C"/>
</dbReference>
<dbReference type="Pfam" id="PF08352">
    <property type="entry name" value="oligo_HPY"/>
    <property type="match status" value="1"/>
</dbReference>
<dbReference type="InterPro" id="IPR050319">
    <property type="entry name" value="ABC_transp_ATP-bind"/>
</dbReference>
<dbReference type="RefSeq" id="WP_239133677.1">
    <property type="nucleotide sequence ID" value="NZ_BONZ01000032.1"/>
</dbReference>
<feature type="compositionally biased region" description="Gly residues" evidence="5">
    <location>
        <begin position="24"/>
        <end position="40"/>
    </location>
</feature>
<dbReference type="SUPFAM" id="SSF52540">
    <property type="entry name" value="P-loop containing nucleoside triphosphate hydrolases"/>
    <property type="match status" value="1"/>
</dbReference>
<evidence type="ECO:0000256" key="4">
    <source>
        <dbReference type="ARBA" id="ARBA00022840"/>
    </source>
</evidence>
<evidence type="ECO:0000259" key="6">
    <source>
        <dbReference type="PROSITE" id="PS50893"/>
    </source>
</evidence>
<evidence type="ECO:0000256" key="5">
    <source>
        <dbReference type="SAM" id="MobiDB-lite"/>
    </source>
</evidence>
<dbReference type="SMART" id="SM00382">
    <property type="entry name" value="AAA"/>
    <property type="match status" value="1"/>
</dbReference>
<evidence type="ECO:0000256" key="1">
    <source>
        <dbReference type="ARBA" id="ARBA00005417"/>
    </source>
</evidence>
<dbReference type="GO" id="GO:0005524">
    <property type="term" value="F:ATP binding"/>
    <property type="evidence" value="ECO:0007669"/>
    <property type="project" value="UniProtKB-KW"/>
</dbReference>
<dbReference type="NCBIfam" id="TIGR01727">
    <property type="entry name" value="oligo_HPY"/>
    <property type="match status" value="1"/>
</dbReference>
<dbReference type="CDD" id="cd03257">
    <property type="entry name" value="ABC_NikE_OppD_transporters"/>
    <property type="match status" value="1"/>
</dbReference>
<dbReference type="Gene3D" id="3.40.50.300">
    <property type="entry name" value="P-loop containing nucleotide triphosphate hydrolases"/>
    <property type="match status" value="1"/>
</dbReference>
<dbReference type="EMBL" id="BONZ01000032">
    <property type="protein sequence ID" value="GIH15288.1"/>
    <property type="molecule type" value="Genomic_DNA"/>
</dbReference>
<accession>A0A8J3QR07</accession>
<gene>
    <name evidence="7" type="ORF">Raf01_34600</name>
</gene>
<dbReference type="InterPro" id="IPR027417">
    <property type="entry name" value="P-loop_NTPase"/>
</dbReference>
<keyword evidence="2" id="KW-0813">Transport</keyword>
<comment type="similarity">
    <text evidence="1">Belongs to the ABC transporter superfamily.</text>
</comment>
<evidence type="ECO:0000256" key="2">
    <source>
        <dbReference type="ARBA" id="ARBA00022448"/>
    </source>
</evidence>
<feature type="compositionally biased region" description="Basic and acidic residues" evidence="5">
    <location>
        <begin position="7"/>
        <end position="17"/>
    </location>
</feature>
<dbReference type="AlphaFoldDB" id="A0A8J3QR07"/>
<evidence type="ECO:0000256" key="3">
    <source>
        <dbReference type="ARBA" id="ARBA00022741"/>
    </source>
</evidence>
<dbReference type="PROSITE" id="PS50893">
    <property type="entry name" value="ABC_TRANSPORTER_2"/>
    <property type="match status" value="1"/>
</dbReference>